<comment type="similarity">
    <text evidence="1">Belongs to the YciI family.</text>
</comment>
<gene>
    <name evidence="3" type="ORF">SAMN05216266_101477</name>
</gene>
<dbReference type="RefSeq" id="WP_091668679.1">
    <property type="nucleotide sequence ID" value="NZ_FOKG01000001.1"/>
</dbReference>
<dbReference type="OrthoDB" id="4637922at2"/>
<dbReference type="Proteomes" id="UP000243799">
    <property type="component" value="Unassembled WGS sequence"/>
</dbReference>
<dbReference type="PANTHER" id="PTHR35174">
    <property type="entry name" value="BLL7171 PROTEIN-RELATED"/>
    <property type="match status" value="1"/>
</dbReference>
<protein>
    <submittedName>
        <fullName evidence="3">Uncharacterized conserved protein</fullName>
    </submittedName>
</protein>
<accession>A0A1I0VT03</accession>
<dbReference type="InterPro" id="IPR011008">
    <property type="entry name" value="Dimeric_a/b-barrel"/>
</dbReference>
<dbReference type="InterPro" id="IPR005545">
    <property type="entry name" value="YCII"/>
</dbReference>
<dbReference type="SUPFAM" id="SSF54909">
    <property type="entry name" value="Dimeric alpha+beta barrel"/>
    <property type="match status" value="1"/>
</dbReference>
<keyword evidence="4" id="KW-1185">Reference proteome</keyword>
<dbReference type="Pfam" id="PF03795">
    <property type="entry name" value="YCII"/>
    <property type="match status" value="1"/>
</dbReference>
<evidence type="ECO:0000256" key="1">
    <source>
        <dbReference type="ARBA" id="ARBA00007689"/>
    </source>
</evidence>
<proteinExistence type="inferred from homology"/>
<dbReference type="EMBL" id="FOKG01000001">
    <property type="protein sequence ID" value="SFA79529.1"/>
    <property type="molecule type" value="Genomic_DNA"/>
</dbReference>
<name>A0A1I0VT03_9PSEU</name>
<evidence type="ECO:0000259" key="2">
    <source>
        <dbReference type="Pfam" id="PF03795"/>
    </source>
</evidence>
<dbReference type="STRING" id="490629.SAMN05216266_101477"/>
<sequence>MPSYVGFLRGTEQDDRNLSPDEAQRLLERYLAWNAELTAAGNPVGGGGLSRGGRVLRGSGEELVATDGPHTEATEVVGGFLVIEAADLDEAEKLFGTHPHLEFGPIEVRKIGENGCEP</sequence>
<organism evidence="3 4">
    <name type="scientific">Amycolatopsis marina</name>
    <dbReference type="NCBI Taxonomy" id="490629"/>
    <lineage>
        <taxon>Bacteria</taxon>
        <taxon>Bacillati</taxon>
        <taxon>Actinomycetota</taxon>
        <taxon>Actinomycetes</taxon>
        <taxon>Pseudonocardiales</taxon>
        <taxon>Pseudonocardiaceae</taxon>
        <taxon>Amycolatopsis</taxon>
    </lineage>
</organism>
<feature type="domain" description="YCII-related" evidence="2">
    <location>
        <begin position="18"/>
        <end position="111"/>
    </location>
</feature>
<reference evidence="4" key="1">
    <citation type="submission" date="2016-10" db="EMBL/GenBank/DDBJ databases">
        <authorList>
            <person name="Varghese N."/>
            <person name="Submissions S."/>
        </authorList>
    </citation>
    <scope>NUCLEOTIDE SEQUENCE [LARGE SCALE GENOMIC DNA]</scope>
    <source>
        <strain evidence="4">CGMCC 4.3568</strain>
    </source>
</reference>
<evidence type="ECO:0000313" key="3">
    <source>
        <dbReference type="EMBL" id="SFA79529.1"/>
    </source>
</evidence>
<dbReference type="Gene3D" id="3.30.70.1060">
    <property type="entry name" value="Dimeric alpha+beta barrel"/>
    <property type="match status" value="1"/>
</dbReference>
<dbReference type="PANTHER" id="PTHR35174:SF1">
    <property type="entry name" value="BLL0086 PROTEIN"/>
    <property type="match status" value="1"/>
</dbReference>
<evidence type="ECO:0000313" key="4">
    <source>
        <dbReference type="Proteomes" id="UP000243799"/>
    </source>
</evidence>
<dbReference type="AlphaFoldDB" id="A0A1I0VT03"/>